<name>A0A0E9U9Q0_ANGAN</name>
<accession>A0A0E9U9Q0</accession>
<reference evidence="1" key="2">
    <citation type="journal article" date="2015" name="Fish Shellfish Immunol.">
        <title>Early steps in the European eel (Anguilla anguilla)-Vibrio vulnificus interaction in the gills: Role of the RtxA13 toxin.</title>
        <authorList>
            <person name="Callol A."/>
            <person name="Pajuelo D."/>
            <person name="Ebbesson L."/>
            <person name="Teles M."/>
            <person name="MacKenzie S."/>
            <person name="Amaro C."/>
        </authorList>
    </citation>
    <scope>NUCLEOTIDE SEQUENCE</scope>
</reference>
<protein>
    <submittedName>
        <fullName evidence="1">Uncharacterized protein</fullName>
    </submittedName>
</protein>
<proteinExistence type="predicted"/>
<organism evidence="1">
    <name type="scientific">Anguilla anguilla</name>
    <name type="common">European freshwater eel</name>
    <name type="synonym">Muraena anguilla</name>
    <dbReference type="NCBI Taxonomy" id="7936"/>
    <lineage>
        <taxon>Eukaryota</taxon>
        <taxon>Metazoa</taxon>
        <taxon>Chordata</taxon>
        <taxon>Craniata</taxon>
        <taxon>Vertebrata</taxon>
        <taxon>Euteleostomi</taxon>
        <taxon>Actinopterygii</taxon>
        <taxon>Neopterygii</taxon>
        <taxon>Teleostei</taxon>
        <taxon>Anguilliformes</taxon>
        <taxon>Anguillidae</taxon>
        <taxon>Anguilla</taxon>
    </lineage>
</organism>
<dbReference type="AlphaFoldDB" id="A0A0E9U9Q0"/>
<evidence type="ECO:0000313" key="1">
    <source>
        <dbReference type="EMBL" id="JAH61885.1"/>
    </source>
</evidence>
<sequence length="30" mass="3562">MFFNSRKLTFPVRLSDYSLFQLLKHGITCV</sequence>
<dbReference type="EMBL" id="GBXM01046692">
    <property type="protein sequence ID" value="JAH61885.1"/>
    <property type="molecule type" value="Transcribed_RNA"/>
</dbReference>
<reference evidence="1" key="1">
    <citation type="submission" date="2014-11" db="EMBL/GenBank/DDBJ databases">
        <authorList>
            <person name="Amaro Gonzalez C."/>
        </authorList>
    </citation>
    <scope>NUCLEOTIDE SEQUENCE</scope>
</reference>